<dbReference type="Pfam" id="PF17390">
    <property type="entry name" value="Bac_rhamnosid_C"/>
    <property type="match status" value="1"/>
</dbReference>
<evidence type="ECO:0000259" key="6">
    <source>
        <dbReference type="Pfam" id="PF17389"/>
    </source>
</evidence>
<evidence type="ECO:0000259" key="4">
    <source>
        <dbReference type="Pfam" id="PF05592"/>
    </source>
</evidence>
<keyword evidence="9" id="KW-1185">Reference proteome</keyword>
<dbReference type="PANTHER" id="PTHR33307:SF6">
    <property type="entry name" value="ALPHA-RHAMNOSIDASE (EUROFUNG)-RELATED"/>
    <property type="match status" value="1"/>
</dbReference>
<evidence type="ECO:0000256" key="3">
    <source>
        <dbReference type="ARBA" id="ARBA00022801"/>
    </source>
</evidence>
<dbReference type="Pfam" id="PF17389">
    <property type="entry name" value="Bac_rhamnosid6H"/>
    <property type="match status" value="1"/>
</dbReference>
<dbReference type="Gene3D" id="1.50.10.10">
    <property type="match status" value="1"/>
</dbReference>
<proteinExistence type="predicted"/>
<dbReference type="Pfam" id="PF05592">
    <property type="entry name" value="Bac_rhamnosid"/>
    <property type="match status" value="1"/>
</dbReference>
<name>A0ABP7JZR6_9MICO</name>
<dbReference type="Pfam" id="PF08531">
    <property type="entry name" value="Bac_rhamnosid_N"/>
    <property type="match status" value="1"/>
</dbReference>
<protein>
    <recommendedName>
        <fullName evidence="2">alpha-L-rhamnosidase</fullName>
        <ecNumber evidence="2">3.2.1.40</ecNumber>
    </recommendedName>
</protein>
<dbReference type="Gene3D" id="2.60.120.260">
    <property type="entry name" value="Galactose-binding domain-like"/>
    <property type="match status" value="2"/>
</dbReference>
<evidence type="ECO:0000256" key="1">
    <source>
        <dbReference type="ARBA" id="ARBA00001445"/>
    </source>
</evidence>
<dbReference type="EC" id="3.2.1.40" evidence="2"/>
<dbReference type="EMBL" id="BAABCN010000002">
    <property type="protein sequence ID" value="GAA3860529.1"/>
    <property type="molecule type" value="Genomic_DNA"/>
</dbReference>
<dbReference type="RefSeq" id="WP_345061262.1">
    <property type="nucleotide sequence ID" value="NZ_BAABCN010000002.1"/>
</dbReference>
<organism evidence="8 9">
    <name type="scientific">Leifsonia kafniensis</name>
    <dbReference type="NCBI Taxonomy" id="475957"/>
    <lineage>
        <taxon>Bacteria</taxon>
        <taxon>Bacillati</taxon>
        <taxon>Actinomycetota</taxon>
        <taxon>Actinomycetes</taxon>
        <taxon>Micrococcales</taxon>
        <taxon>Microbacteriaceae</taxon>
        <taxon>Leifsonia</taxon>
    </lineage>
</organism>
<dbReference type="Proteomes" id="UP001501803">
    <property type="component" value="Unassembled WGS sequence"/>
</dbReference>
<dbReference type="InterPro" id="IPR008928">
    <property type="entry name" value="6-hairpin_glycosidase_sf"/>
</dbReference>
<dbReference type="InterPro" id="IPR012341">
    <property type="entry name" value="6hp_glycosidase-like_sf"/>
</dbReference>
<evidence type="ECO:0000313" key="8">
    <source>
        <dbReference type="EMBL" id="GAA3860529.1"/>
    </source>
</evidence>
<dbReference type="GO" id="GO:0016787">
    <property type="term" value="F:hydrolase activity"/>
    <property type="evidence" value="ECO:0007669"/>
    <property type="project" value="UniProtKB-KW"/>
</dbReference>
<comment type="catalytic activity">
    <reaction evidence="1">
        <text>Hydrolysis of terminal non-reducing alpha-L-rhamnose residues in alpha-L-rhamnosides.</text>
        <dbReference type="EC" id="3.2.1.40"/>
    </reaction>
</comment>
<keyword evidence="3 8" id="KW-0378">Hydrolase</keyword>
<reference evidence="9" key="1">
    <citation type="journal article" date="2019" name="Int. J. Syst. Evol. Microbiol.">
        <title>The Global Catalogue of Microorganisms (GCM) 10K type strain sequencing project: providing services to taxonomists for standard genome sequencing and annotation.</title>
        <authorList>
            <consortium name="The Broad Institute Genomics Platform"/>
            <consortium name="The Broad Institute Genome Sequencing Center for Infectious Disease"/>
            <person name="Wu L."/>
            <person name="Ma J."/>
        </authorList>
    </citation>
    <scope>NUCLEOTIDE SEQUENCE [LARGE SCALE GENOMIC DNA]</scope>
    <source>
        <strain evidence="9">JCM 17021</strain>
    </source>
</reference>
<evidence type="ECO:0000259" key="7">
    <source>
        <dbReference type="Pfam" id="PF17390"/>
    </source>
</evidence>
<evidence type="ECO:0000313" key="9">
    <source>
        <dbReference type="Proteomes" id="UP001501803"/>
    </source>
</evidence>
<dbReference type="InterPro" id="IPR008902">
    <property type="entry name" value="Rhamnosid_concanavalin"/>
</dbReference>
<feature type="domain" description="Alpha-L-rhamnosidase concanavalin-like" evidence="4">
    <location>
        <begin position="210"/>
        <end position="310"/>
    </location>
</feature>
<feature type="domain" description="Alpha-L-rhamnosidase six-hairpin glycosidase" evidence="6">
    <location>
        <begin position="314"/>
        <end position="660"/>
    </location>
</feature>
<dbReference type="InterPro" id="IPR013737">
    <property type="entry name" value="Bac_rhamnosid_N"/>
</dbReference>
<evidence type="ECO:0000256" key="2">
    <source>
        <dbReference type="ARBA" id="ARBA00012652"/>
    </source>
</evidence>
<feature type="domain" description="Bacterial alpha-L-rhamnosidase N-terminal" evidence="5">
    <location>
        <begin position="33"/>
        <end position="200"/>
    </location>
</feature>
<dbReference type="InterPro" id="IPR035396">
    <property type="entry name" value="Bac_rhamnosid6H"/>
</dbReference>
<sequence>MPSPAALFIGPPSPAAPDAPALYTRREFDVAATITRATLKVTALGIVEPFINGVRVGDEVLAPGWTSYRHRIAVSTYDVTEMLEEGPNAVAAVIGDGWAVGRLGMDGARAHYSDRPAVYLELTLEYPDETVTIGSGDSFRISTGGVQANGIYDGETYDARREPEGWKLHHFDDSQWDPAHVVEWDLGTLEPATASPIRRIEELSPARILTTPSGCTVVDFGQNISGWVRIDVNGHAGDTVTLRHAEILTPQGELEPQSNRTAAATDRYILRGNGPESWEPRFTFHGFRFVEVEGWPGTLTPESIRAVVVHSDMERTGWFETSDPLLNQLHSNVVWSMRGNFVGIPTDCPQRDERLGWTGDINAFAPTASFLYDVRGVLGAWLHDLAAEQQEKGEVPWTVPDILAGASHPTALWGDVAVNLPWTLFQEYGDINILRRSYTSMTAFVDQVTLLLNEDGLWDSGFQWGDWLDPDAPVDNPFAAKTDKYLVASAYFCRTTRQMAQTAELLGEENDAQRYAALADRVRNAFCNEWVTPNGRIVDEATTAVALAIAFDILSADQRGAAGDRLAELVRKAGYRISTGFAGTPLVAHALSSTGNLDTAYRLLTEKSAPSFLYPVTMGATTIWERWDSVLPDGTFNDSGMTSLNHYALGAIADWMHRVVGGLSPIEPGYRRARIAPQPGGGLTSAKLTHTTVLGTFRVAWSIDGGTLTLDIDVPDGAGATVELPEHPESAVHEVKAGHHHWSYQIPTVQVESGPLTMNSTMTELAEHPTVWAALNDVFETYFPGHRFDAHPDETAGLTLATLLQYIPGASEELAADFERALTIPPTASCTNEAGDSP</sequence>
<evidence type="ECO:0000259" key="5">
    <source>
        <dbReference type="Pfam" id="PF08531"/>
    </source>
</evidence>
<dbReference type="InterPro" id="IPR016007">
    <property type="entry name" value="Alpha_rhamnosid"/>
</dbReference>
<dbReference type="PANTHER" id="PTHR33307">
    <property type="entry name" value="ALPHA-RHAMNOSIDASE (EUROFUNG)"/>
    <property type="match status" value="1"/>
</dbReference>
<accession>A0ABP7JZR6</accession>
<dbReference type="SUPFAM" id="SSF48208">
    <property type="entry name" value="Six-hairpin glycosidases"/>
    <property type="match status" value="1"/>
</dbReference>
<dbReference type="Gene3D" id="2.60.420.10">
    <property type="entry name" value="Maltose phosphorylase, domain 3"/>
    <property type="match status" value="1"/>
</dbReference>
<comment type="caution">
    <text evidence="8">The sequence shown here is derived from an EMBL/GenBank/DDBJ whole genome shotgun (WGS) entry which is preliminary data.</text>
</comment>
<dbReference type="PIRSF" id="PIRSF010631">
    <property type="entry name" value="A-rhamnsds"/>
    <property type="match status" value="1"/>
</dbReference>
<dbReference type="InterPro" id="IPR035398">
    <property type="entry name" value="Bac_rhamnosid_C"/>
</dbReference>
<feature type="domain" description="Alpha-L-rhamnosidase C-terminal" evidence="7">
    <location>
        <begin position="662"/>
        <end position="736"/>
    </location>
</feature>
<gene>
    <name evidence="8" type="ORF">GCM10022381_01220</name>
</gene>